<proteinExistence type="predicted"/>
<feature type="chain" id="PRO_5003410084" evidence="1">
    <location>
        <begin position="19"/>
        <end position="877"/>
    </location>
</feature>
<sequence>YPPFLLLPFFFIFNVSLSLCTISKGVHFCLQRSTGKIDAPAYWHVHVKRLAWDTDVYRPDFKRMRNTIRRPDCHLDVYGMQEDVVHRLVTHPASSSCHPLETLAEALQECALELHIGPHGTLCPSITVEGELLLLRRRAVDILNESDHLATWQWLWRAFFEERSPTLHPTVRPKQYLVDGHGRLLLICVSLLRQLLAPDARYPIVASPNASTNKLRLVRALRRLTTPGELRYVPVGPCGRGGKVDVEVPSEALDLLGRMVRVCLPDVQPVSHRVDETVPLRSLTGCIHFIMCTEVEDSALAVLRQLLIQFLSGRVHPPRHVAVSTVVARARMLMDASPAYVVPCDSGDIASSRALPEGIFLIPTVSAPLNAHHGAATPLFDLGYARGSVKGHYPWALKMKGGCLDFWSLMWVGNSTVDDGDNVSADDCMCDAQPLREVEGQWTETEQHEAQLVAARILYEWAWANCVSVIITPSHAPPVLKTFGQRYSPGSYCDDAGDAAGSRSVAGSSIYMVDEVDVATFDAILRQLQYYHHTIQGERNDTLLCPTAAVLRRGALLLPDRSADALLPCSRLAYGSLIALSKSTTSHVGSQGRSSGKGRGLLLQLDSDFTRCLSRNREANVGEVGVMLLASPSVHQLRSYITLLHKCAASVLLAIGSSPRGTSSPEMSLGFTRAGGALQIALARQVLCSVKAMRQMDQANCGSCTSDCASIDKAVVVAVLEAVSTALLELPRRFSCCIANHNHRLRGAWLELESDELQCGQGSRVQSMVYVNDAPLHVYMREDPFFYSHYVSSTISPTLLPGRGAREYFCCSETESSVSSDSTDTLVTSEGSASEVFIVDEETSSPFSFIEPVASTTDTLRAALTMVRFILSSASAP</sequence>
<dbReference type="EMBL" id="HE573027">
    <property type="protein sequence ID" value="CCC54297.1"/>
    <property type="molecule type" value="Genomic_DNA"/>
</dbReference>
<evidence type="ECO:0000313" key="2">
    <source>
        <dbReference type="EMBL" id="CCC54297.1"/>
    </source>
</evidence>
<organism evidence="2">
    <name type="scientific">Trypanosoma vivax (strain Y486)</name>
    <dbReference type="NCBI Taxonomy" id="1055687"/>
    <lineage>
        <taxon>Eukaryota</taxon>
        <taxon>Discoba</taxon>
        <taxon>Euglenozoa</taxon>
        <taxon>Kinetoplastea</taxon>
        <taxon>Metakinetoplastina</taxon>
        <taxon>Trypanosomatida</taxon>
        <taxon>Trypanosomatidae</taxon>
        <taxon>Trypanosoma</taxon>
        <taxon>Duttonella</taxon>
    </lineage>
</organism>
<protein>
    <submittedName>
        <fullName evidence="2">Uncharacterized protein</fullName>
    </submittedName>
</protein>
<feature type="non-terminal residue" evidence="2">
    <location>
        <position position="1"/>
    </location>
</feature>
<evidence type="ECO:0000256" key="1">
    <source>
        <dbReference type="SAM" id="SignalP"/>
    </source>
</evidence>
<name>G0U9L1_TRYVY</name>
<keyword evidence="1" id="KW-0732">Signal</keyword>
<gene>
    <name evidence="2" type="ORF">TVY486_1117820</name>
</gene>
<accession>G0U9L1</accession>
<dbReference type="AlphaFoldDB" id="G0U9L1"/>
<reference evidence="2" key="1">
    <citation type="journal article" date="2012" name="Proc. Natl. Acad. Sci. U.S.A.">
        <title>Antigenic diversity is generated by distinct evolutionary mechanisms in African trypanosome species.</title>
        <authorList>
            <person name="Jackson A.P."/>
            <person name="Berry A."/>
            <person name="Aslett M."/>
            <person name="Allison H.C."/>
            <person name="Burton P."/>
            <person name="Vavrova-Anderson J."/>
            <person name="Brown R."/>
            <person name="Browne H."/>
            <person name="Corton N."/>
            <person name="Hauser H."/>
            <person name="Gamble J."/>
            <person name="Gilderthorp R."/>
            <person name="Marcello L."/>
            <person name="McQuillan J."/>
            <person name="Otto T.D."/>
            <person name="Quail M.A."/>
            <person name="Sanders M.J."/>
            <person name="van Tonder A."/>
            <person name="Ginger M.L."/>
            <person name="Field M.C."/>
            <person name="Barry J.D."/>
            <person name="Hertz-Fowler C."/>
            <person name="Berriman M."/>
        </authorList>
    </citation>
    <scope>NUCLEOTIDE SEQUENCE</scope>
    <source>
        <strain evidence="2">Y486</strain>
    </source>
</reference>
<feature type="signal peptide" evidence="1">
    <location>
        <begin position="1"/>
        <end position="18"/>
    </location>
</feature>